<dbReference type="EMBL" id="BAAALF010000010">
    <property type="protein sequence ID" value="GAA1222339.1"/>
    <property type="molecule type" value="Genomic_DNA"/>
</dbReference>
<dbReference type="Proteomes" id="UP001500037">
    <property type="component" value="Unassembled WGS sequence"/>
</dbReference>
<dbReference type="InterPro" id="IPR029014">
    <property type="entry name" value="NiFe-Hase_large"/>
</dbReference>
<comment type="similarity">
    <text evidence="2">Belongs to the [NiFe]/[NiFeSe] hydrogenase large subunit family.</text>
</comment>
<accession>A0ABP4GEC6</accession>
<keyword evidence="4" id="KW-0479">Metal-binding</keyword>
<protein>
    <submittedName>
        <fullName evidence="6">Ni/Fe hydrogenase subunit alpha</fullName>
    </submittedName>
</protein>
<keyword evidence="5" id="KW-0560">Oxidoreductase</keyword>
<evidence type="ECO:0000256" key="5">
    <source>
        <dbReference type="ARBA" id="ARBA00023002"/>
    </source>
</evidence>
<evidence type="ECO:0000256" key="2">
    <source>
        <dbReference type="ARBA" id="ARBA00009292"/>
    </source>
</evidence>
<comment type="caution">
    <text evidence="6">The sequence shown here is derived from an EMBL/GenBank/DDBJ whole genome shotgun (WGS) entry which is preliminary data.</text>
</comment>
<dbReference type="Gene3D" id="1.10.645.10">
    <property type="entry name" value="Cytochrome-c3 Hydrogenase, chain B"/>
    <property type="match status" value="1"/>
</dbReference>
<name>A0ABP4GEC6_9ACTN</name>
<keyword evidence="3" id="KW-0533">Nickel</keyword>
<evidence type="ECO:0000256" key="3">
    <source>
        <dbReference type="ARBA" id="ARBA00022596"/>
    </source>
</evidence>
<evidence type="ECO:0000313" key="6">
    <source>
        <dbReference type="EMBL" id="GAA1222339.1"/>
    </source>
</evidence>
<gene>
    <name evidence="6" type="ORF">GCM10009665_10710</name>
</gene>
<dbReference type="RefSeq" id="WP_344439762.1">
    <property type="nucleotide sequence ID" value="NZ_BAAALF010000010.1"/>
</dbReference>
<dbReference type="PANTHER" id="PTHR43600:SF2">
    <property type="entry name" value="F420-NON-REDUCING HYDROGENASE VHU SUBUNIT A"/>
    <property type="match status" value="1"/>
</dbReference>
<dbReference type="SUPFAM" id="SSF56762">
    <property type="entry name" value="HydB/Nqo4-like"/>
    <property type="match status" value="1"/>
</dbReference>
<keyword evidence="7" id="KW-1185">Reference proteome</keyword>
<reference evidence="7" key="1">
    <citation type="journal article" date="2019" name="Int. J. Syst. Evol. Microbiol.">
        <title>The Global Catalogue of Microorganisms (GCM) 10K type strain sequencing project: providing services to taxonomists for standard genome sequencing and annotation.</title>
        <authorList>
            <consortium name="The Broad Institute Genomics Platform"/>
            <consortium name="The Broad Institute Genome Sequencing Center for Infectious Disease"/>
            <person name="Wu L."/>
            <person name="Ma J."/>
        </authorList>
    </citation>
    <scope>NUCLEOTIDE SEQUENCE [LARGE SCALE GENOMIC DNA]</scope>
    <source>
        <strain evidence="7">JCM 13004</strain>
    </source>
</reference>
<evidence type="ECO:0000256" key="4">
    <source>
        <dbReference type="ARBA" id="ARBA00022723"/>
    </source>
</evidence>
<evidence type="ECO:0000256" key="1">
    <source>
        <dbReference type="ARBA" id="ARBA00001967"/>
    </source>
</evidence>
<dbReference type="InterPro" id="IPR001501">
    <property type="entry name" value="Ni-dep_hyd_lsu"/>
</dbReference>
<proteinExistence type="inferred from homology"/>
<evidence type="ECO:0000313" key="7">
    <source>
        <dbReference type="Proteomes" id="UP001500037"/>
    </source>
</evidence>
<organism evidence="6 7">
    <name type="scientific">Kitasatospora nipponensis</name>
    <dbReference type="NCBI Taxonomy" id="258049"/>
    <lineage>
        <taxon>Bacteria</taxon>
        <taxon>Bacillati</taxon>
        <taxon>Actinomycetota</taxon>
        <taxon>Actinomycetes</taxon>
        <taxon>Kitasatosporales</taxon>
        <taxon>Streptomycetaceae</taxon>
        <taxon>Kitasatospora</taxon>
    </lineage>
</organism>
<sequence>MTHRGTRVLHVGSLARVEGEGALHLSLDGRTVTGARLAIYEPPRFFEAFLRGRAHTEPPDLTSRICGICPVAYQLSACRAVEDACGVTVSGAPAALRRLLYCGEWIESQTLHVHLLHAPDFLGADGAVDLARTHRADVERGLRLKQAGNAILELLGGRAIHPVNVRLGGFHRLPTPAELRPLAEQLLRARDDAAQSVRWVAGFDFPDAGCDHDLLALAEPDRYAIESGTPTVMPAPGTAGLPPDSDRALPTRTFPLHTFGDHVLEEQVPHSTALHSRLDGRRHLTGPLARYAVSGRLLAPIALEAAREAGLGDPRQGAVCRNPYRSIVVRAVEVLQAVDEALRIIDAYQPTPNSHVEVAARAGTGHGATEAPRGLLYHRYTLDPSGTVTDAVLVPPTAQNQGAIEEDLRRQVQERLRHGEPTDAELTALCERAIRNHDPCISCSAHFLDLTVERTGHRATRT</sequence>
<dbReference type="PANTHER" id="PTHR43600">
    <property type="entry name" value="COENZYME F420 HYDROGENASE, SUBUNIT ALPHA"/>
    <property type="match status" value="1"/>
</dbReference>
<dbReference type="Pfam" id="PF00374">
    <property type="entry name" value="NiFeSe_Hases"/>
    <property type="match status" value="2"/>
</dbReference>
<comment type="cofactor">
    <cofactor evidence="1">
        <name>Ni(2+)</name>
        <dbReference type="ChEBI" id="CHEBI:49786"/>
    </cofactor>
</comment>